<reference evidence="1" key="1">
    <citation type="submission" date="2023-07" db="EMBL/GenBank/DDBJ databases">
        <title>draft genome sequence of fig (Ficus carica).</title>
        <authorList>
            <person name="Takahashi T."/>
            <person name="Nishimura K."/>
        </authorList>
    </citation>
    <scope>NUCLEOTIDE SEQUENCE</scope>
</reference>
<protein>
    <submittedName>
        <fullName evidence="1">Uncharacterized protein</fullName>
    </submittedName>
</protein>
<proteinExistence type="predicted"/>
<keyword evidence="2" id="KW-1185">Reference proteome</keyword>
<comment type="caution">
    <text evidence="1">The sequence shown here is derived from an EMBL/GenBank/DDBJ whole genome shotgun (WGS) entry which is preliminary data.</text>
</comment>
<evidence type="ECO:0000313" key="2">
    <source>
        <dbReference type="Proteomes" id="UP001187192"/>
    </source>
</evidence>
<name>A0AA88DWL6_FICCA</name>
<sequence length="105" mass="11760">MKNTEGGQSLAPECLTELEMNGNSGRNEEGWKELGWKRVLRIADSFASSAPIASRLQSTSAWPLSYVSLSLSLSISSEFLSPALFRSLRLDFAYFRPNFDLFSEF</sequence>
<dbReference type="AlphaFoldDB" id="A0AA88DWL6"/>
<gene>
    <name evidence="1" type="ORF">TIFTF001_029897</name>
</gene>
<dbReference type="Proteomes" id="UP001187192">
    <property type="component" value="Unassembled WGS sequence"/>
</dbReference>
<organism evidence="1 2">
    <name type="scientific">Ficus carica</name>
    <name type="common">Common fig</name>
    <dbReference type="NCBI Taxonomy" id="3494"/>
    <lineage>
        <taxon>Eukaryota</taxon>
        <taxon>Viridiplantae</taxon>
        <taxon>Streptophyta</taxon>
        <taxon>Embryophyta</taxon>
        <taxon>Tracheophyta</taxon>
        <taxon>Spermatophyta</taxon>
        <taxon>Magnoliopsida</taxon>
        <taxon>eudicotyledons</taxon>
        <taxon>Gunneridae</taxon>
        <taxon>Pentapetalae</taxon>
        <taxon>rosids</taxon>
        <taxon>fabids</taxon>
        <taxon>Rosales</taxon>
        <taxon>Moraceae</taxon>
        <taxon>Ficeae</taxon>
        <taxon>Ficus</taxon>
    </lineage>
</organism>
<accession>A0AA88DWL6</accession>
<evidence type="ECO:0000313" key="1">
    <source>
        <dbReference type="EMBL" id="GMN60794.1"/>
    </source>
</evidence>
<dbReference type="EMBL" id="BTGU01000102">
    <property type="protein sequence ID" value="GMN60794.1"/>
    <property type="molecule type" value="Genomic_DNA"/>
</dbReference>